<dbReference type="Proteomes" id="UP000319209">
    <property type="component" value="Chromosome"/>
</dbReference>
<dbReference type="GO" id="GO:0005886">
    <property type="term" value="C:plasma membrane"/>
    <property type="evidence" value="ECO:0007669"/>
    <property type="project" value="UniProtKB-SubCell"/>
</dbReference>
<dbReference type="OrthoDB" id="678161at2"/>
<organism evidence="9 10">
    <name type="scientific">Formosa sediminum</name>
    <dbReference type="NCBI Taxonomy" id="2594004"/>
    <lineage>
        <taxon>Bacteria</taxon>
        <taxon>Pseudomonadati</taxon>
        <taxon>Bacteroidota</taxon>
        <taxon>Flavobacteriia</taxon>
        <taxon>Flavobacteriales</taxon>
        <taxon>Flavobacteriaceae</taxon>
        <taxon>Formosa</taxon>
    </lineage>
</organism>
<keyword evidence="6 8" id="KW-1133">Transmembrane helix</keyword>
<keyword evidence="4 8" id="KW-0812">Transmembrane</keyword>
<dbReference type="InterPro" id="IPR026323">
    <property type="entry name" value="Exosortase-related_prot_XrtF"/>
</dbReference>
<reference evidence="9 10" key="1">
    <citation type="submission" date="2019-07" db="EMBL/GenBank/DDBJ databases">
        <title>Genome sequencing for Formosa sp. PS13.</title>
        <authorList>
            <person name="Park S.-J."/>
        </authorList>
    </citation>
    <scope>NUCLEOTIDE SEQUENCE [LARGE SCALE GENOMIC DNA]</scope>
    <source>
        <strain evidence="9 10">PS13</strain>
    </source>
</reference>
<evidence type="ECO:0000313" key="9">
    <source>
        <dbReference type="EMBL" id="QDO92781.1"/>
    </source>
</evidence>
<keyword evidence="3" id="KW-0645">Protease</keyword>
<evidence type="ECO:0000256" key="1">
    <source>
        <dbReference type="ARBA" id="ARBA00004651"/>
    </source>
</evidence>
<name>A0A516GMM3_9FLAO</name>
<evidence type="ECO:0000256" key="8">
    <source>
        <dbReference type="SAM" id="Phobius"/>
    </source>
</evidence>
<dbReference type="GO" id="GO:0008233">
    <property type="term" value="F:peptidase activity"/>
    <property type="evidence" value="ECO:0007669"/>
    <property type="project" value="UniProtKB-KW"/>
</dbReference>
<comment type="subcellular location">
    <subcellularLocation>
        <location evidence="1">Cell membrane</location>
        <topology evidence="1">Multi-pass membrane protein</topology>
    </subcellularLocation>
</comment>
<feature type="transmembrane region" description="Helical" evidence="8">
    <location>
        <begin position="84"/>
        <end position="109"/>
    </location>
</feature>
<keyword evidence="2" id="KW-1003">Cell membrane</keyword>
<keyword evidence="7 8" id="KW-0472">Membrane</keyword>
<dbReference type="KEGG" id="fop:FNB79_01915"/>
<evidence type="ECO:0000256" key="6">
    <source>
        <dbReference type="ARBA" id="ARBA00022989"/>
    </source>
</evidence>
<dbReference type="InterPro" id="IPR026392">
    <property type="entry name" value="Exo/Archaeosortase_dom"/>
</dbReference>
<feature type="transmembrane region" description="Helical" evidence="8">
    <location>
        <begin position="116"/>
        <end position="144"/>
    </location>
</feature>
<evidence type="ECO:0000313" key="10">
    <source>
        <dbReference type="Proteomes" id="UP000319209"/>
    </source>
</evidence>
<keyword evidence="10" id="KW-1185">Reference proteome</keyword>
<evidence type="ECO:0000256" key="2">
    <source>
        <dbReference type="ARBA" id="ARBA00022475"/>
    </source>
</evidence>
<feature type="transmembrane region" description="Helical" evidence="8">
    <location>
        <begin position="12"/>
        <end position="32"/>
    </location>
</feature>
<protein>
    <submittedName>
        <fullName evidence="9">Exosortase family protein XrtF</fullName>
    </submittedName>
</protein>
<dbReference type="AlphaFoldDB" id="A0A516GMM3"/>
<gene>
    <name evidence="9" type="primary">xrtF</name>
    <name evidence="9" type="ORF">FNB79_01915</name>
</gene>
<dbReference type="EMBL" id="CP041637">
    <property type="protein sequence ID" value="QDO92781.1"/>
    <property type="molecule type" value="Genomic_DNA"/>
</dbReference>
<feature type="transmembrane region" description="Helical" evidence="8">
    <location>
        <begin position="150"/>
        <end position="171"/>
    </location>
</feature>
<keyword evidence="5" id="KW-0378">Hydrolase</keyword>
<dbReference type="NCBIfam" id="TIGR04178">
    <property type="entry name" value="exo_archaeo"/>
    <property type="match status" value="1"/>
</dbReference>
<evidence type="ECO:0000256" key="3">
    <source>
        <dbReference type="ARBA" id="ARBA00022670"/>
    </source>
</evidence>
<dbReference type="InterPro" id="IPR019127">
    <property type="entry name" value="Exosortase"/>
</dbReference>
<proteinExistence type="predicted"/>
<evidence type="ECO:0000256" key="5">
    <source>
        <dbReference type="ARBA" id="ARBA00022801"/>
    </source>
</evidence>
<evidence type="ECO:0000256" key="7">
    <source>
        <dbReference type="ARBA" id="ARBA00023136"/>
    </source>
</evidence>
<dbReference type="Pfam" id="PF09721">
    <property type="entry name" value="Exosortase_EpsH"/>
    <property type="match status" value="1"/>
</dbReference>
<dbReference type="NCBIfam" id="TIGR04128">
    <property type="entry name" value="exoso_Fjoh_1448"/>
    <property type="match status" value="1"/>
</dbReference>
<dbReference type="RefSeq" id="WP_143379690.1">
    <property type="nucleotide sequence ID" value="NZ_CP041637.1"/>
</dbReference>
<accession>A0A516GMM3</accession>
<dbReference type="GO" id="GO:0006508">
    <property type="term" value="P:proteolysis"/>
    <property type="evidence" value="ECO:0007669"/>
    <property type="project" value="UniProtKB-KW"/>
</dbReference>
<sequence length="188" mass="21670">MKTLFKTYKPVIRFVFTFLTVYFVLALGYKWYLDGSKASSYQPDFVTYQVAYQSQALLNIFGFKSNIALQEGEEWVRFYFNNTYVIRVIEGCNAISVIVLFIAFIVAFASTIKKTILYILAGAALIYAVNVLRIALIAVGLYHYPDMEHILHGVIFPLIIYGMVFLLWVFWVNNFVKLKKKNAEHSAL</sequence>
<evidence type="ECO:0000256" key="4">
    <source>
        <dbReference type="ARBA" id="ARBA00022692"/>
    </source>
</evidence>